<evidence type="ECO:0000256" key="4">
    <source>
        <dbReference type="ARBA" id="ARBA00022475"/>
    </source>
</evidence>
<keyword evidence="4 8" id="KW-1003">Cell membrane</keyword>
<name>A0A4Q7NNY9_9ACTN</name>
<keyword evidence="6 8" id="KW-1133">Transmembrane helix</keyword>
<dbReference type="AlphaFoldDB" id="A0A4Q7NNY9"/>
<dbReference type="Proteomes" id="UP000293638">
    <property type="component" value="Unassembled WGS sequence"/>
</dbReference>
<feature type="transmembrane region" description="Helical" evidence="8">
    <location>
        <begin position="183"/>
        <end position="202"/>
    </location>
</feature>
<organism evidence="9 10">
    <name type="scientific">Motilibacter rhizosphaerae</name>
    <dbReference type="NCBI Taxonomy" id="598652"/>
    <lineage>
        <taxon>Bacteria</taxon>
        <taxon>Bacillati</taxon>
        <taxon>Actinomycetota</taxon>
        <taxon>Actinomycetes</taxon>
        <taxon>Motilibacterales</taxon>
        <taxon>Motilibacteraceae</taxon>
        <taxon>Motilibacter</taxon>
    </lineage>
</organism>
<keyword evidence="10" id="KW-1185">Reference proteome</keyword>
<dbReference type="Pfam" id="PF01925">
    <property type="entry name" value="TauE"/>
    <property type="match status" value="1"/>
</dbReference>
<evidence type="ECO:0000256" key="5">
    <source>
        <dbReference type="ARBA" id="ARBA00022692"/>
    </source>
</evidence>
<evidence type="ECO:0000256" key="8">
    <source>
        <dbReference type="RuleBase" id="RU363041"/>
    </source>
</evidence>
<evidence type="ECO:0000256" key="2">
    <source>
        <dbReference type="ARBA" id="ARBA00009142"/>
    </source>
</evidence>
<dbReference type="InterPro" id="IPR052017">
    <property type="entry name" value="TSUP"/>
</dbReference>
<feature type="transmembrane region" description="Helical" evidence="8">
    <location>
        <begin position="157"/>
        <end position="176"/>
    </location>
</feature>
<gene>
    <name evidence="9" type="ORF">EV189_2378</name>
</gene>
<reference evidence="9 10" key="1">
    <citation type="submission" date="2019-02" db="EMBL/GenBank/DDBJ databases">
        <title>Genomic Encyclopedia of Type Strains, Phase IV (KMG-IV): sequencing the most valuable type-strain genomes for metagenomic binning, comparative biology and taxonomic classification.</title>
        <authorList>
            <person name="Goeker M."/>
        </authorList>
    </citation>
    <scope>NUCLEOTIDE SEQUENCE [LARGE SCALE GENOMIC DNA]</scope>
    <source>
        <strain evidence="9 10">DSM 45622</strain>
    </source>
</reference>
<dbReference type="EMBL" id="SGXD01000003">
    <property type="protein sequence ID" value="RZS86959.1"/>
    <property type="molecule type" value="Genomic_DNA"/>
</dbReference>
<protein>
    <recommendedName>
        <fullName evidence="8">Probable membrane transporter protein</fullName>
    </recommendedName>
</protein>
<dbReference type="PANTHER" id="PTHR30269:SF0">
    <property type="entry name" value="MEMBRANE TRANSPORTER PROTEIN YFCA-RELATED"/>
    <property type="match status" value="1"/>
</dbReference>
<accession>A0A4Q7NNY9</accession>
<comment type="caution">
    <text evidence="9">The sequence shown here is derived from an EMBL/GenBank/DDBJ whole genome shotgun (WGS) entry which is preliminary data.</text>
</comment>
<feature type="transmembrane region" description="Helical" evidence="8">
    <location>
        <begin position="233"/>
        <end position="250"/>
    </location>
</feature>
<sequence length="253" mass="25680">MPHLPALLGLCGAAFLAGWVDAVSGGGGLVQLPALLVLLPGAAPATVLATNKLAAASGTAVAAWTYLRRVRPDLRTALPMAGAALTASAGGAFCATLVPARVFRPVVLVVVVLVGAYTLLRPRAGELQQLRWSGSRHLLTALAVAVVIGFYDGAIGPGTGSFLVFALVTLLGYSFLQASAKARIVNLATNAGALVVFVAHGAPDYPLGALMAVSNIAGGRLGAVTAISRGTRFVRVVFLAVVVLLVASLVRQL</sequence>
<keyword evidence="7 8" id="KW-0472">Membrane</keyword>
<feature type="transmembrane region" description="Helical" evidence="8">
    <location>
        <begin position="78"/>
        <end position="98"/>
    </location>
</feature>
<comment type="similarity">
    <text evidence="2 8">Belongs to the 4-toluene sulfonate uptake permease (TSUP) (TC 2.A.102) family.</text>
</comment>
<dbReference type="InterPro" id="IPR002781">
    <property type="entry name" value="TM_pro_TauE-like"/>
</dbReference>
<keyword evidence="5 8" id="KW-0812">Transmembrane</keyword>
<dbReference type="RefSeq" id="WP_231116313.1">
    <property type="nucleotide sequence ID" value="NZ_SGXD01000003.1"/>
</dbReference>
<dbReference type="GO" id="GO:0005886">
    <property type="term" value="C:plasma membrane"/>
    <property type="evidence" value="ECO:0007669"/>
    <property type="project" value="UniProtKB-SubCell"/>
</dbReference>
<evidence type="ECO:0000256" key="1">
    <source>
        <dbReference type="ARBA" id="ARBA00004651"/>
    </source>
</evidence>
<evidence type="ECO:0000313" key="9">
    <source>
        <dbReference type="EMBL" id="RZS86959.1"/>
    </source>
</evidence>
<proteinExistence type="inferred from homology"/>
<feature type="transmembrane region" description="Helical" evidence="8">
    <location>
        <begin position="132"/>
        <end position="151"/>
    </location>
</feature>
<evidence type="ECO:0000256" key="6">
    <source>
        <dbReference type="ARBA" id="ARBA00022989"/>
    </source>
</evidence>
<evidence type="ECO:0000256" key="3">
    <source>
        <dbReference type="ARBA" id="ARBA00022448"/>
    </source>
</evidence>
<dbReference type="PANTHER" id="PTHR30269">
    <property type="entry name" value="TRANSMEMBRANE PROTEIN YFCA"/>
    <property type="match status" value="1"/>
</dbReference>
<evidence type="ECO:0000256" key="7">
    <source>
        <dbReference type="ARBA" id="ARBA00023136"/>
    </source>
</evidence>
<comment type="subcellular location">
    <subcellularLocation>
        <location evidence="1 8">Cell membrane</location>
        <topology evidence="1 8">Multi-pass membrane protein</topology>
    </subcellularLocation>
</comment>
<keyword evidence="3" id="KW-0813">Transport</keyword>
<feature type="transmembrane region" description="Helical" evidence="8">
    <location>
        <begin position="104"/>
        <end position="120"/>
    </location>
</feature>
<evidence type="ECO:0000313" key="10">
    <source>
        <dbReference type="Proteomes" id="UP000293638"/>
    </source>
</evidence>